<keyword evidence="6" id="KW-1185">Reference proteome</keyword>
<evidence type="ECO:0000256" key="3">
    <source>
        <dbReference type="ARBA" id="ARBA00023163"/>
    </source>
</evidence>
<evidence type="ECO:0000256" key="1">
    <source>
        <dbReference type="ARBA" id="ARBA00023015"/>
    </source>
</evidence>
<sequence length="330" mass="38231">MANPITIHHEGALVEELFGLTECPYFNNYPLRGLPWDVIKHKDYNMSLQEIDFIGNHMQLLEMECLTGTSIRFSVNEPSIFFAIMIEGFVKFQKAKTLVSYAMRGVLYMTYSPSADFTLHASAGKHTMMIVCIDSDWFKSAKRPFPRLEPLVNCIQQRNDEVLTLPMCRFAQPIADLWDSMRMLCSDNFLHKLELANHVTKLIEFYNTQLENDNYIKGQLVTETANLFFMYVDANYMFENRISIALVSEHLGESKTRVEEYAKLLFGKSLLKHVRDLRMAKAAQLLKETDVPVSALGFKVGYSNRSHFFKIFNAYFDTSPLEYRAQHRIH</sequence>
<dbReference type="GO" id="GO:0003700">
    <property type="term" value="F:DNA-binding transcription factor activity"/>
    <property type="evidence" value="ECO:0007669"/>
    <property type="project" value="InterPro"/>
</dbReference>
<evidence type="ECO:0000259" key="4">
    <source>
        <dbReference type="PROSITE" id="PS01124"/>
    </source>
</evidence>
<dbReference type="PROSITE" id="PS00041">
    <property type="entry name" value="HTH_ARAC_FAMILY_1"/>
    <property type="match status" value="1"/>
</dbReference>
<dbReference type="GO" id="GO:0043565">
    <property type="term" value="F:sequence-specific DNA binding"/>
    <property type="evidence" value="ECO:0007669"/>
    <property type="project" value="InterPro"/>
</dbReference>
<evidence type="ECO:0000256" key="2">
    <source>
        <dbReference type="ARBA" id="ARBA00023125"/>
    </source>
</evidence>
<organism evidence="5 6">
    <name type="scientific">Sphingobacterium phlebotomi</name>
    <dbReference type="NCBI Taxonomy" id="2605433"/>
    <lineage>
        <taxon>Bacteria</taxon>
        <taxon>Pseudomonadati</taxon>
        <taxon>Bacteroidota</taxon>
        <taxon>Sphingobacteriia</taxon>
        <taxon>Sphingobacteriales</taxon>
        <taxon>Sphingobacteriaceae</taxon>
        <taxon>Sphingobacterium</taxon>
    </lineage>
</organism>
<dbReference type="InterPro" id="IPR018062">
    <property type="entry name" value="HTH_AraC-typ_CS"/>
</dbReference>
<dbReference type="Proteomes" id="UP000322362">
    <property type="component" value="Unassembled WGS sequence"/>
</dbReference>
<gene>
    <name evidence="5" type="ORF">FXV77_05365</name>
</gene>
<keyword evidence="1" id="KW-0805">Transcription regulation</keyword>
<dbReference type="Gene3D" id="1.10.10.60">
    <property type="entry name" value="Homeodomain-like"/>
    <property type="match status" value="1"/>
</dbReference>
<feature type="domain" description="HTH araC/xylS-type" evidence="4">
    <location>
        <begin position="226"/>
        <end position="326"/>
    </location>
</feature>
<dbReference type="InterPro" id="IPR018060">
    <property type="entry name" value="HTH_AraC"/>
</dbReference>
<evidence type="ECO:0000313" key="5">
    <source>
        <dbReference type="EMBL" id="TYR37434.1"/>
    </source>
</evidence>
<dbReference type="RefSeq" id="WP_148918175.1">
    <property type="nucleotide sequence ID" value="NZ_VTAV01000002.1"/>
</dbReference>
<reference evidence="5 6" key="1">
    <citation type="submission" date="2019-08" db="EMBL/GenBank/DDBJ databases">
        <title>Phlebobacter frassis gen. nov. sp. nov., a new member of family Sphingobacteriaceae isolated from sand fly rearing media.</title>
        <authorList>
            <person name="Kakumanu M.L."/>
            <person name="Marayati B.F."/>
            <person name="Wada-Katsumata A."/>
            <person name="Wasserberg G."/>
            <person name="Schal C."/>
            <person name="Apperson C.S."/>
            <person name="Ponnusamy L."/>
        </authorList>
    </citation>
    <scope>NUCLEOTIDE SEQUENCE [LARGE SCALE GENOMIC DNA]</scope>
    <source>
        <strain evidence="5 6">SSI9</strain>
    </source>
</reference>
<dbReference type="Pfam" id="PF12833">
    <property type="entry name" value="HTH_18"/>
    <property type="match status" value="1"/>
</dbReference>
<evidence type="ECO:0000313" key="6">
    <source>
        <dbReference type="Proteomes" id="UP000322362"/>
    </source>
</evidence>
<dbReference type="AlphaFoldDB" id="A0A5D4HA06"/>
<dbReference type="PANTHER" id="PTHR43280:SF2">
    <property type="entry name" value="HTH-TYPE TRANSCRIPTIONAL REGULATOR EXSA"/>
    <property type="match status" value="1"/>
</dbReference>
<accession>A0A5D4HA06</accession>
<keyword evidence="2" id="KW-0238">DNA-binding</keyword>
<proteinExistence type="predicted"/>
<dbReference type="SUPFAM" id="SSF46689">
    <property type="entry name" value="Homeodomain-like"/>
    <property type="match status" value="1"/>
</dbReference>
<name>A0A5D4HA06_9SPHI</name>
<dbReference type="PANTHER" id="PTHR43280">
    <property type="entry name" value="ARAC-FAMILY TRANSCRIPTIONAL REGULATOR"/>
    <property type="match status" value="1"/>
</dbReference>
<protein>
    <submittedName>
        <fullName evidence="5">Helix-turn-helix transcriptional regulator</fullName>
    </submittedName>
</protein>
<dbReference type="PROSITE" id="PS01124">
    <property type="entry name" value="HTH_ARAC_FAMILY_2"/>
    <property type="match status" value="1"/>
</dbReference>
<dbReference type="EMBL" id="VTAV01000002">
    <property type="protein sequence ID" value="TYR37434.1"/>
    <property type="molecule type" value="Genomic_DNA"/>
</dbReference>
<dbReference type="InterPro" id="IPR009057">
    <property type="entry name" value="Homeodomain-like_sf"/>
</dbReference>
<keyword evidence="3" id="KW-0804">Transcription</keyword>
<comment type="caution">
    <text evidence="5">The sequence shown here is derived from an EMBL/GenBank/DDBJ whole genome shotgun (WGS) entry which is preliminary data.</text>
</comment>
<dbReference type="SMART" id="SM00342">
    <property type="entry name" value="HTH_ARAC"/>
    <property type="match status" value="1"/>
</dbReference>